<dbReference type="NCBIfam" id="TIGR00225">
    <property type="entry name" value="prc"/>
    <property type="match status" value="1"/>
</dbReference>
<name>A0A0C2RQV6_9BACL</name>
<dbReference type="InterPro" id="IPR005151">
    <property type="entry name" value="Tail-specific_protease"/>
</dbReference>
<dbReference type="PATRIC" id="fig|889306.3.peg.3096"/>
<dbReference type="Gene3D" id="3.30.750.44">
    <property type="match status" value="1"/>
</dbReference>
<evidence type="ECO:0000256" key="2">
    <source>
        <dbReference type="ARBA" id="ARBA00022670"/>
    </source>
</evidence>
<dbReference type="CDD" id="cd06782">
    <property type="entry name" value="cpPDZ_CPP-like"/>
    <property type="match status" value="1"/>
</dbReference>
<keyword evidence="7" id="KW-0812">Transmembrane</keyword>
<dbReference type="InterPro" id="IPR004447">
    <property type="entry name" value="Peptidase_S41A"/>
</dbReference>
<proteinExistence type="inferred from homology"/>
<dbReference type="Gene3D" id="2.30.42.10">
    <property type="match status" value="1"/>
</dbReference>
<dbReference type="GO" id="GO:0006508">
    <property type="term" value="P:proteolysis"/>
    <property type="evidence" value="ECO:0007669"/>
    <property type="project" value="UniProtKB-KW"/>
</dbReference>
<dbReference type="SUPFAM" id="SSF47090">
    <property type="entry name" value="PGBD-like"/>
    <property type="match status" value="1"/>
</dbReference>
<dbReference type="GO" id="GO:0004252">
    <property type="term" value="F:serine-type endopeptidase activity"/>
    <property type="evidence" value="ECO:0007669"/>
    <property type="project" value="UniProtKB-EC"/>
</dbReference>
<keyword evidence="2 5" id="KW-0645">Protease</keyword>
<evidence type="ECO:0000313" key="10">
    <source>
        <dbReference type="Proteomes" id="UP000031938"/>
    </source>
</evidence>
<dbReference type="Proteomes" id="UP000031938">
    <property type="component" value="Unassembled WGS sequence"/>
</dbReference>
<dbReference type="GO" id="GO:0007165">
    <property type="term" value="P:signal transduction"/>
    <property type="evidence" value="ECO:0007669"/>
    <property type="project" value="TreeGrafter"/>
</dbReference>
<dbReference type="Pfam" id="PF01471">
    <property type="entry name" value="PG_binding_1"/>
    <property type="match status" value="1"/>
</dbReference>
<dbReference type="PANTHER" id="PTHR32060:SF30">
    <property type="entry name" value="CARBOXY-TERMINAL PROCESSING PROTEASE CTPA"/>
    <property type="match status" value="1"/>
</dbReference>
<evidence type="ECO:0000259" key="8">
    <source>
        <dbReference type="PROSITE" id="PS50106"/>
    </source>
</evidence>
<dbReference type="SUPFAM" id="SSF50156">
    <property type="entry name" value="PDZ domain-like"/>
    <property type="match status" value="1"/>
</dbReference>
<accession>A0A0C2RQV6</accession>
<evidence type="ECO:0000256" key="1">
    <source>
        <dbReference type="ARBA" id="ARBA00009179"/>
    </source>
</evidence>
<evidence type="ECO:0000313" key="9">
    <source>
        <dbReference type="EMBL" id="KIL44119.1"/>
    </source>
</evidence>
<organism evidence="9 10">
    <name type="scientific">Jeotgalibacillus soli</name>
    <dbReference type="NCBI Taxonomy" id="889306"/>
    <lineage>
        <taxon>Bacteria</taxon>
        <taxon>Bacillati</taxon>
        <taxon>Bacillota</taxon>
        <taxon>Bacilli</taxon>
        <taxon>Bacillales</taxon>
        <taxon>Caryophanaceae</taxon>
        <taxon>Jeotgalibacillus</taxon>
    </lineage>
</organism>
<dbReference type="CDD" id="cd07560">
    <property type="entry name" value="Peptidase_S41_CPP"/>
    <property type="match status" value="1"/>
</dbReference>
<comment type="similarity">
    <text evidence="1 5">Belongs to the peptidase S41A family.</text>
</comment>
<dbReference type="GO" id="GO:0030288">
    <property type="term" value="C:outer membrane-bounded periplasmic space"/>
    <property type="evidence" value="ECO:0007669"/>
    <property type="project" value="TreeGrafter"/>
</dbReference>
<dbReference type="InterPro" id="IPR036365">
    <property type="entry name" value="PGBD-like_sf"/>
</dbReference>
<dbReference type="InterPro" id="IPR036366">
    <property type="entry name" value="PGBDSf"/>
</dbReference>
<dbReference type="Pfam" id="PF17820">
    <property type="entry name" value="PDZ_6"/>
    <property type="match status" value="1"/>
</dbReference>
<feature type="transmembrane region" description="Helical" evidence="7">
    <location>
        <begin position="42"/>
        <end position="63"/>
    </location>
</feature>
<dbReference type="STRING" id="889306.KP78_30830"/>
<dbReference type="PROSITE" id="PS50106">
    <property type="entry name" value="PDZ"/>
    <property type="match status" value="1"/>
</dbReference>
<protein>
    <submittedName>
        <fullName evidence="9">Peptidase S41</fullName>
        <ecNumber evidence="9">3.4.21.102</ecNumber>
    </submittedName>
</protein>
<evidence type="ECO:0000256" key="3">
    <source>
        <dbReference type="ARBA" id="ARBA00022801"/>
    </source>
</evidence>
<dbReference type="Gene3D" id="3.90.226.10">
    <property type="entry name" value="2-enoyl-CoA Hydratase, Chain A, domain 1"/>
    <property type="match status" value="1"/>
</dbReference>
<dbReference type="PANTHER" id="PTHR32060">
    <property type="entry name" value="TAIL-SPECIFIC PROTEASE"/>
    <property type="match status" value="1"/>
</dbReference>
<evidence type="ECO:0000256" key="5">
    <source>
        <dbReference type="RuleBase" id="RU004404"/>
    </source>
</evidence>
<dbReference type="Pfam" id="PF22694">
    <property type="entry name" value="CtpB_N-like"/>
    <property type="match status" value="1"/>
</dbReference>
<dbReference type="InterPro" id="IPR029045">
    <property type="entry name" value="ClpP/crotonase-like_dom_sf"/>
</dbReference>
<keyword evidence="7" id="KW-1133">Transmembrane helix</keyword>
<dbReference type="Pfam" id="PF03572">
    <property type="entry name" value="Peptidase_S41"/>
    <property type="match status" value="1"/>
</dbReference>
<dbReference type="Gene3D" id="1.10.101.10">
    <property type="entry name" value="PGBD-like superfamily/PGBD"/>
    <property type="match status" value="1"/>
</dbReference>
<evidence type="ECO:0000256" key="7">
    <source>
        <dbReference type="SAM" id="Phobius"/>
    </source>
</evidence>
<dbReference type="InterPro" id="IPR055210">
    <property type="entry name" value="CtpA/B_N"/>
</dbReference>
<gene>
    <name evidence="9" type="ORF">KP78_30830</name>
</gene>
<dbReference type="InterPro" id="IPR041489">
    <property type="entry name" value="PDZ_6"/>
</dbReference>
<dbReference type="SUPFAM" id="SSF52096">
    <property type="entry name" value="ClpP/crotonase"/>
    <property type="match status" value="1"/>
</dbReference>
<keyword evidence="3 5" id="KW-0378">Hydrolase</keyword>
<dbReference type="AlphaFoldDB" id="A0A0C2RQV6"/>
<evidence type="ECO:0000256" key="4">
    <source>
        <dbReference type="ARBA" id="ARBA00022825"/>
    </source>
</evidence>
<dbReference type="InterPro" id="IPR002477">
    <property type="entry name" value="Peptidoglycan-bd-like"/>
</dbReference>
<dbReference type="SMART" id="SM00228">
    <property type="entry name" value="PDZ"/>
    <property type="match status" value="1"/>
</dbReference>
<feature type="compositionally biased region" description="Basic and acidic residues" evidence="6">
    <location>
        <begin position="1"/>
        <end position="18"/>
    </location>
</feature>
<evidence type="ECO:0000256" key="6">
    <source>
        <dbReference type="SAM" id="MobiDB-lite"/>
    </source>
</evidence>
<dbReference type="FunFam" id="2.30.42.10:FF:000063">
    <property type="entry name" value="Peptidase, S41 family"/>
    <property type="match status" value="1"/>
</dbReference>
<feature type="region of interest" description="Disordered" evidence="6">
    <location>
        <begin position="1"/>
        <end position="30"/>
    </location>
</feature>
<comment type="caution">
    <text evidence="9">The sequence shown here is derived from an EMBL/GenBank/DDBJ whole genome shotgun (WGS) entry which is preliminary data.</text>
</comment>
<dbReference type="SMART" id="SM00245">
    <property type="entry name" value="TSPc"/>
    <property type="match status" value="1"/>
</dbReference>
<dbReference type="EMBL" id="JXRP01000019">
    <property type="protein sequence ID" value="KIL44119.1"/>
    <property type="molecule type" value="Genomic_DNA"/>
</dbReference>
<dbReference type="InterPro" id="IPR001478">
    <property type="entry name" value="PDZ"/>
</dbReference>
<keyword evidence="10" id="KW-1185">Reference proteome</keyword>
<reference evidence="9 10" key="1">
    <citation type="submission" date="2015-01" db="EMBL/GenBank/DDBJ databases">
        <title>Genome sequencing of Jeotgalibacillus soli.</title>
        <authorList>
            <person name="Goh K.M."/>
            <person name="Chan K.-G."/>
            <person name="Yaakop A.S."/>
            <person name="Ee R."/>
            <person name="Gan H.M."/>
            <person name="Chan C.S."/>
        </authorList>
    </citation>
    <scope>NUCLEOTIDE SEQUENCE [LARGE SCALE GENOMIC DNA]</scope>
    <source>
        <strain evidence="9 10">P9</strain>
    </source>
</reference>
<keyword evidence="4 5" id="KW-0720">Serine protease</keyword>
<sequence>MEKVVNSLDKDQNGKDQLDQDPPLEDGKTQPSKYLNIKKFHFVMLLFLTVMTTAIVLIFALSFGDEKAVTVVTPERNEFSKLYEAYDTINDKYFMEIDQEELVNGAINGMLDALEDPYSDYMNQEEAAQFQENISSSFQGIGAEIQSLDGVISVVSPIKGSPAEKAGILPNDKILAVDDKSIQGMSANEAVLLIRGEKGTDVSLTIQRAGMQETMDITITRDDIPIDTVYYEMDENKVATIQLTSFSESTYDELTAALEDLESQDMKAIILDLRQNPGGLLPQAISIANLFVPEGETILQVEEKSGEKQMMAAQAGEKIDLPVTVLIDEGSASASEIVAAALSETVSIPLVGQTSFGKGTVQTAEEFSDSSNMKFTTARWLTPDGNWIHEDGIKPDKEVALPAYAFLPILNAEVELKKSMLSEQVKVAEQMLEALGFNPGNVDGLFDEETVAAVESFQEQNDLEVTGVINAETAATIMFKLREFLQENDPQVKAATDLLLNGLGITPENTEEKEDAA</sequence>
<dbReference type="InterPro" id="IPR036034">
    <property type="entry name" value="PDZ_sf"/>
</dbReference>
<feature type="domain" description="PDZ" evidence="8">
    <location>
        <begin position="127"/>
        <end position="195"/>
    </location>
</feature>
<dbReference type="RefSeq" id="WP_200889235.1">
    <property type="nucleotide sequence ID" value="NZ_JXRP01000019.1"/>
</dbReference>
<dbReference type="EC" id="3.4.21.102" evidence="9"/>
<keyword evidence="7" id="KW-0472">Membrane</keyword>